<evidence type="ECO:0000313" key="6">
    <source>
        <dbReference type="EMBL" id="GAA4937707.1"/>
    </source>
</evidence>
<keyword evidence="7" id="KW-1185">Reference proteome</keyword>
<dbReference type="NCBIfam" id="TIGR03552">
    <property type="entry name" value="F420_cofC"/>
    <property type="match status" value="1"/>
</dbReference>
<organism evidence="6 7">
    <name type="scientific">Streptomonospora halophila</name>
    <dbReference type="NCBI Taxonomy" id="427369"/>
    <lineage>
        <taxon>Bacteria</taxon>
        <taxon>Bacillati</taxon>
        <taxon>Actinomycetota</taxon>
        <taxon>Actinomycetes</taxon>
        <taxon>Streptosporangiales</taxon>
        <taxon>Nocardiopsidaceae</taxon>
        <taxon>Streptomonospora</taxon>
    </lineage>
</organism>
<dbReference type="InterPro" id="IPR029044">
    <property type="entry name" value="Nucleotide-diphossugar_trans"/>
</dbReference>
<dbReference type="HAMAP" id="MF_02114">
    <property type="entry name" value="CofC"/>
    <property type="match status" value="1"/>
</dbReference>
<keyword evidence="4 5" id="KW-0342">GTP-binding</keyword>
<accession>A0ABP9GCA4</accession>
<dbReference type="PANTHER" id="PTHR40392:SF1">
    <property type="entry name" value="2-PHOSPHO-L-LACTATE GUANYLYLTRANSFERASE"/>
    <property type="match status" value="1"/>
</dbReference>
<dbReference type="SUPFAM" id="SSF53448">
    <property type="entry name" value="Nucleotide-diphospho-sugar transferases"/>
    <property type="match status" value="1"/>
</dbReference>
<protein>
    <recommendedName>
        <fullName evidence="5">Phosphoenolpyruvate guanylyltransferase</fullName>
        <shortName evidence="5">PEP guanylyltransferase</shortName>
        <ecNumber evidence="5">2.7.7.105</ecNumber>
    </recommendedName>
</protein>
<name>A0ABP9GCA4_9ACTN</name>
<evidence type="ECO:0000256" key="4">
    <source>
        <dbReference type="ARBA" id="ARBA00023134"/>
    </source>
</evidence>
<gene>
    <name evidence="6" type="primary">cofC</name>
    <name evidence="5" type="synonym">fbiD</name>
    <name evidence="6" type="ORF">GCM10023224_18550</name>
</gene>
<dbReference type="Proteomes" id="UP001499993">
    <property type="component" value="Unassembled WGS sequence"/>
</dbReference>
<keyword evidence="2 5" id="KW-0548">Nucleotidyltransferase</keyword>
<evidence type="ECO:0000313" key="7">
    <source>
        <dbReference type="Proteomes" id="UP001499993"/>
    </source>
</evidence>
<dbReference type="InterPro" id="IPR002835">
    <property type="entry name" value="CofC"/>
</dbReference>
<dbReference type="GO" id="GO:0016779">
    <property type="term" value="F:nucleotidyltransferase activity"/>
    <property type="evidence" value="ECO:0007669"/>
    <property type="project" value="UniProtKB-KW"/>
</dbReference>
<comment type="catalytic activity">
    <reaction evidence="5">
        <text>phosphoenolpyruvate + GTP + H(+) = enolpyruvoyl-2-diphospho-5'-guanosine + diphosphate</text>
        <dbReference type="Rhea" id="RHEA:30519"/>
        <dbReference type="ChEBI" id="CHEBI:15378"/>
        <dbReference type="ChEBI" id="CHEBI:33019"/>
        <dbReference type="ChEBI" id="CHEBI:37565"/>
        <dbReference type="ChEBI" id="CHEBI:58702"/>
        <dbReference type="ChEBI" id="CHEBI:143701"/>
        <dbReference type="EC" id="2.7.7.105"/>
    </reaction>
</comment>
<comment type="similarity">
    <text evidence="5">Belongs to the CofC family.</text>
</comment>
<dbReference type="Pfam" id="PF01983">
    <property type="entry name" value="CofC"/>
    <property type="match status" value="1"/>
</dbReference>
<keyword evidence="1 5" id="KW-0808">Transferase</keyword>
<dbReference type="Gene3D" id="3.90.550.10">
    <property type="entry name" value="Spore Coat Polysaccharide Biosynthesis Protein SpsA, Chain A"/>
    <property type="match status" value="1"/>
</dbReference>
<comment type="caution">
    <text evidence="5">Lacks conserved residue(s) required for the propagation of feature annotation.</text>
</comment>
<keyword evidence="3 5" id="KW-0547">Nucleotide-binding</keyword>
<dbReference type="RefSeq" id="WP_344143478.1">
    <property type="nucleotide sequence ID" value="NZ_BAABIK010000008.1"/>
</dbReference>
<comment type="pathway">
    <text evidence="5">Cofactor biosynthesis; coenzyme F420 biosynthesis.</text>
</comment>
<dbReference type="EMBL" id="BAABIK010000008">
    <property type="protein sequence ID" value="GAA4937707.1"/>
    <property type="molecule type" value="Genomic_DNA"/>
</dbReference>
<evidence type="ECO:0000256" key="3">
    <source>
        <dbReference type="ARBA" id="ARBA00022741"/>
    </source>
</evidence>
<reference evidence="7" key="1">
    <citation type="journal article" date="2019" name="Int. J. Syst. Evol. Microbiol.">
        <title>The Global Catalogue of Microorganisms (GCM) 10K type strain sequencing project: providing services to taxonomists for standard genome sequencing and annotation.</title>
        <authorList>
            <consortium name="The Broad Institute Genomics Platform"/>
            <consortium name="The Broad Institute Genome Sequencing Center for Infectious Disease"/>
            <person name="Wu L."/>
            <person name="Ma J."/>
        </authorList>
    </citation>
    <scope>NUCLEOTIDE SEQUENCE [LARGE SCALE GENOMIC DNA]</scope>
    <source>
        <strain evidence="7">JCM 18123</strain>
    </source>
</reference>
<proteinExistence type="inferred from homology"/>
<comment type="function">
    <text evidence="5">Guanylyltransferase that catalyzes the activation of phosphoenolpyruvate (PEP) as enolpyruvoyl-2-diphospho-5'-guanosine, via the condensation of PEP with GTP. It is involved in the biosynthesis of coenzyme F420, a hydride carrier cofactor.</text>
</comment>
<comment type="caution">
    <text evidence="6">The sequence shown here is derived from an EMBL/GenBank/DDBJ whole genome shotgun (WGS) entry which is preliminary data.</text>
</comment>
<feature type="binding site" evidence="5">
    <location>
        <position position="164"/>
    </location>
    <ligand>
        <name>phosphoenolpyruvate</name>
        <dbReference type="ChEBI" id="CHEBI:58702"/>
    </ligand>
</feature>
<dbReference type="PANTHER" id="PTHR40392">
    <property type="entry name" value="2-PHOSPHO-L-LACTATE GUANYLYLTRANSFERASE"/>
    <property type="match status" value="1"/>
</dbReference>
<evidence type="ECO:0000256" key="5">
    <source>
        <dbReference type="HAMAP-Rule" id="MF_02114"/>
    </source>
</evidence>
<evidence type="ECO:0000256" key="2">
    <source>
        <dbReference type="ARBA" id="ARBA00022695"/>
    </source>
</evidence>
<feature type="binding site" evidence="5">
    <location>
        <position position="145"/>
    </location>
    <ligand>
        <name>phosphoenolpyruvate</name>
        <dbReference type="ChEBI" id="CHEBI:58702"/>
    </ligand>
</feature>
<evidence type="ECO:0000256" key="1">
    <source>
        <dbReference type="ARBA" id="ARBA00022679"/>
    </source>
</evidence>
<sequence>MPPQDQDRPWSLVVPVKGLERAKSRLSGAAGLPRADLALAVACDTVMAAVAAERVGAVFAVTQDERAAAALEALGAAVVGGEPGTGLNPALEHGAAAAGRTHPLWGRCALSADLPALRPGELDDVLAQARGHERSFLADAPGVGTTLYAVRAGARFAPAFEGGSRRRHLAGGAAELDGSRAPSVRRDVDTAADLREAARLGVGPHTAKLLARFAW</sequence>
<dbReference type="EC" id="2.7.7.105" evidence="5"/>